<dbReference type="Proteomes" id="UP000078561">
    <property type="component" value="Unassembled WGS sequence"/>
</dbReference>
<dbReference type="AlphaFoldDB" id="A0A163K0N9"/>
<feature type="transmembrane region" description="Helical" evidence="1">
    <location>
        <begin position="121"/>
        <end position="138"/>
    </location>
</feature>
<feature type="transmembrane region" description="Helical" evidence="1">
    <location>
        <begin position="144"/>
        <end position="161"/>
    </location>
</feature>
<keyword evidence="3" id="KW-1185">Reference proteome</keyword>
<evidence type="ECO:0000313" key="3">
    <source>
        <dbReference type="Proteomes" id="UP000078561"/>
    </source>
</evidence>
<feature type="transmembrane region" description="Helical" evidence="1">
    <location>
        <begin position="202"/>
        <end position="221"/>
    </location>
</feature>
<accession>A0A163K0N9</accession>
<proteinExistence type="predicted"/>
<keyword evidence="1" id="KW-0472">Membrane</keyword>
<evidence type="ECO:0000313" key="2">
    <source>
        <dbReference type="EMBL" id="SAM04451.1"/>
    </source>
</evidence>
<feature type="transmembrane region" description="Helical" evidence="1">
    <location>
        <begin position="15"/>
        <end position="33"/>
    </location>
</feature>
<dbReference type="EMBL" id="LT554386">
    <property type="protein sequence ID" value="SAM04451.1"/>
    <property type="molecule type" value="Genomic_DNA"/>
</dbReference>
<protein>
    <recommendedName>
        <fullName evidence="4">TLC domain-containing protein</fullName>
    </recommendedName>
</protein>
<feature type="transmembrane region" description="Helical" evidence="1">
    <location>
        <begin position="45"/>
        <end position="68"/>
    </location>
</feature>
<dbReference type="OrthoDB" id="341353at2759"/>
<evidence type="ECO:0008006" key="4">
    <source>
        <dbReference type="Google" id="ProtNLM"/>
    </source>
</evidence>
<keyword evidence="1" id="KW-1133">Transmembrane helix</keyword>
<organism evidence="2">
    <name type="scientific">Absidia glauca</name>
    <name type="common">Pin mould</name>
    <dbReference type="NCBI Taxonomy" id="4829"/>
    <lineage>
        <taxon>Eukaryota</taxon>
        <taxon>Fungi</taxon>
        <taxon>Fungi incertae sedis</taxon>
        <taxon>Mucoromycota</taxon>
        <taxon>Mucoromycotina</taxon>
        <taxon>Mucoromycetes</taxon>
        <taxon>Mucorales</taxon>
        <taxon>Cunninghamellaceae</taxon>
        <taxon>Absidia</taxon>
    </lineage>
</organism>
<evidence type="ECO:0000256" key="1">
    <source>
        <dbReference type="SAM" id="Phobius"/>
    </source>
</evidence>
<dbReference type="STRING" id="4829.A0A163K0N9"/>
<reference evidence="2" key="1">
    <citation type="submission" date="2016-04" db="EMBL/GenBank/DDBJ databases">
        <authorList>
            <person name="Evans L.H."/>
            <person name="Alamgir A."/>
            <person name="Owens N."/>
            <person name="Weber N.D."/>
            <person name="Virtaneva K."/>
            <person name="Barbian K."/>
            <person name="Babar A."/>
            <person name="Rosenke K."/>
        </authorList>
    </citation>
    <scope>NUCLEOTIDE SEQUENCE [LARGE SCALE GENOMIC DNA]</scope>
    <source>
        <strain evidence="2">CBS 101.48</strain>
    </source>
</reference>
<keyword evidence="1" id="KW-0812">Transmembrane</keyword>
<name>A0A163K0N9_ABSGL</name>
<sequence length="354" mass="40528">MDLLPPGLTNDERTVIMATACGAGLVQLTWFFCVRRHVQTERQRAYVLSLLSSFVMSMGSLPYVYQVLFQQRGNLHLLLVDSAHPNVLSLVSVALTTFFMTFLCLDLLVGWIHYRSKIDMLTGWVHHITYFCVLTWGLKQHYTGIFTAMCLLEVPTFLLALGSLHRPWRRDYLFASAFLSTRILFHSFMISSAYALFQFGPITLALSAFLPVHIYWFIGFIKQQKRLYRQRKEKVAKSDPIIVANLEISSNTSTTVPAADTKGRSPTLIKRQLRSSASSLQRRHLLSPMPPTDFNFNLPYPSQQMIQRLADRLPDSFSRPSSEKLWALWDLAYRRLQEQQNDPHTTSVPAVAAH</sequence>
<gene>
    <name evidence="2" type="primary">ABSGL_10315.1 scaffold 11921</name>
</gene>
<feature type="transmembrane region" description="Helical" evidence="1">
    <location>
        <begin position="173"/>
        <end position="196"/>
    </location>
</feature>
<feature type="transmembrane region" description="Helical" evidence="1">
    <location>
        <begin position="88"/>
        <end position="109"/>
    </location>
</feature>
<dbReference type="InParanoid" id="A0A163K0N9"/>